<evidence type="ECO:0000256" key="5">
    <source>
        <dbReference type="ARBA" id="ARBA00022679"/>
    </source>
</evidence>
<evidence type="ECO:0000256" key="8">
    <source>
        <dbReference type="HAMAP-Rule" id="MF_00835"/>
    </source>
</evidence>
<dbReference type="InterPro" id="IPR050602">
    <property type="entry name" value="Malonyl-ACP_OMT"/>
</dbReference>
<keyword evidence="5 8" id="KW-0808">Transferase</keyword>
<name>A0A0W0Y000_9GAMM</name>
<dbReference type="GO" id="GO:0010340">
    <property type="term" value="F:carboxyl-O-methyltransferase activity"/>
    <property type="evidence" value="ECO:0007669"/>
    <property type="project" value="UniProtKB-UniRule"/>
</dbReference>
<proteinExistence type="inferred from homology"/>
<dbReference type="PATRIC" id="fig|45073.5.peg.1729"/>
<evidence type="ECO:0000256" key="6">
    <source>
        <dbReference type="ARBA" id="ARBA00022691"/>
    </source>
</evidence>
<evidence type="ECO:0000313" key="11">
    <source>
        <dbReference type="Proteomes" id="UP000054618"/>
    </source>
</evidence>
<keyword evidence="11" id="KW-1185">Reference proteome</keyword>
<dbReference type="EMBL" id="LNYS01000008">
    <property type="protein sequence ID" value="KTD50312.1"/>
    <property type="molecule type" value="Genomic_DNA"/>
</dbReference>
<dbReference type="HAMAP" id="MF_00835">
    <property type="entry name" value="BioC"/>
    <property type="match status" value="1"/>
</dbReference>
<comment type="catalytic activity">
    <reaction evidence="1 8">
        <text>malonyl-[ACP] + S-adenosyl-L-methionine = malonyl-[ACP] methyl ester + S-adenosyl-L-homocysteine</text>
        <dbReference type="Rhea" id="RHEA:17105"/>
        <dbReference type="Rhea" id="RHEA-COMP:9623"/>
        <dbReference type="Rhea" id="RHEA-COMP:9954"/>
        <dbReference type="ChEBI" id="CHEBI:57856"/>
        <dbReference type="ChEBI" id="CHEBI:59789"/>
        <dbReference type="ChEBI" id="CHEBI:78449"/>
        <dbReference type="ChEBI" id="CHEBI:78845"/>
        <dbReference type="EC" id="2.1.1.197"/>
    </reaction>
</comment>
<dbReference type="InterPro" id="IPR011814">
    <property type="entry name" value="BioC"/>
</dbReference>
<dbReference type="GO" id="GO:0102130">
    <property type="term" value="F:malonyl-CoA methyltransferase activity"/>
    <property type="evidence" value="ECO:0007669"/>
    <property type="project" value="UniProtKB-EC"/>
</dbReference>
<dbReference type="PANTHER" id="PTHR13090">
    <property type="entry name" value="ARGININE-HYDROXYLASE NDUFAF5, MITOCHONDRIAL"/>
    <property type="match status" value="1"/>
</dbReference>
<dbReference type="CDD" id="cd02440">
    <property type="entry name" value="AdoMet_MTases"/>
    <property type="match status" value="1"/>
</dbReference>
<evidence type="ECO:0000256" key="7">
    <source>
        <dbReference type="ARBA" id="ARBA00022756"/>
    </source>
</evidence>
<comment type="function">
    <text evidence="8">Converts the free carboxyl group of a malonyl-thioester to its methyl ester by transfer of a methyl group from S-adenosyl-L-methionine (SAM). It allows to synthesize pimeloyl-ACP via the fatty acid synthetic pathway.</text>
</comment>
<dbReference type="GO" id="GO:0032259">
    <property type="term" value="P:methylation"/>
    <property type="evidence" value="ECO:0007669"/>
    <property type="project" value="UniProtKB-KW"/>
</dbReference>
<accession>A0A0W0Y000</accession>
<keyword evidence="6 8" id="KW-0949">S-adenosyl-L-methionine</keyword>
<reference evidence="10 11" key="1">
    <citation type="submission" date="2015-11" db="EMBL/GenBank/DDBJ databases">
        <title>Genomic analysis of 38 Legionella species identifies large and diverse effector repertoires.</title>
        <authorList>
            <person name="Burstein D."/>
            <person name="Amaro F."/>
            <person name="Zusman T."/>
            <person name="Lifshitz Z."/>
            <person name="Cohen O."/>
            <person name="Gilbert J.A."/>
            <person name="Pupko T."/>
            <person name="Shuman H.A."/>
            <person name="Segal G."/>
        </authorList>
    </citation>
    <scope>NUCLEOTIDE SEQUENCE [LARGE SCALE GENOMIC DNA]</scope>
    <source>
        <strain evidence="10 11">CDC#1442-AUS-E</strain>
    </source>
</reference>
<feature type="domain" description="Methyltransferase type 11" evidence="9">
    <location>
        <begin position="48"/>
        <end position="144"/>
    </location>
</feature>
<dbReference type="GO" id="GO:0008757">
    <property type="term" value="F:S-adenosylmethionine-dependent methyltransferase activity"/>
    <property type="evidence" value="ECO:0007669"/>
    <property type="project" value="InterPro"/>
</dbReference>
<evidence type="ECO:0000256" key="2">
    <source>
        <dbReference type="ARBA" id="ARBA00004746"/>
    </source>
</evidence>
<comment type="pathway">
    <text evidence="2 8">Cofactor biosynthesis; biotin biosynthesis.</text>
</comment>
<evidence type="ECO:0000256" key="4">
    <source>
        <dbReference type="ARBA" id="ARBA00022603"/>
    </source>
</evidence>
<gene>
    <name evidence="8 10" type="primary">bioC</name>
    <name evidence="10" type="ORF">Lqui_1637</name>
</gene>
<protein>
    <recommendedName>
        <fullName evidence="3 8">Malonyl-[acyl-carrier protein] O-methyltransferase</fullName>
        <shortName evidence="8">Malonyl-ACP O-methyltransferase</shortName>
        <ecNumber evidence="3 8">2.1.1.197</ecNumber>
    </recommendedName>
    <alternativeName>
        <fullName evidence="8">Biotin synthesis protein BioC</fullName>
    </alternativeName>
</protein>
<dbReference type="NCBIfam" id="TIGR02072">
    <property type="entry name" value="BioC"/>
    <property type="match status" value="1"/>
</dbReference>
<dbReference type="AlphaFoldDB" id="A0A0W0Y000"/>
<evidence type="ECO:0000259" key="9">
    <source>
        <dbReference type="Pfam" id="PF08241"/>
    </source>
</evidence>
<dbReference type="Proteomes" id="UP000054618">
    <property type="component" value="Unassembled WGS sequence"/>
</dbReference>
<dbReference type="Pfam" id="PF08241">
    <property type="entry name" value="Methyltransf_11"/>
    <property type="match status" value="1"/>
</dbReference>
<keyword evidence="4 8" id="KW-0489">Methyltransferase</keyword>
<comment type="similarity">
    <text evidence="8">Belongs to the methyltransferase superfamily.</text>
</comment>
<sequence>MMNPKTEVCKAFNRHASEYEQAAKVQNEIGQRLFDRLSYLKITPRYVLDLGCGTGLFTVQLKKRYPQAQVIALDLAYGMLLQARQKQKLWRKWPLVNADMMRLPFADRVFDLVFANQVIHWSHPLQAVLKELHRVMNVHGCLMFSTLGPDTFKEIRESWRSADVYEHTNEFADMHDIGDELLRENFLDPVIDMELLAVHYKSVAQLIRSLKNQGVRNINPKRNHGLTGCEAWKKFEKNYQQFSTEDNKYPLTYEVVYGHAWKGEKHQDDEVFIPISEIGKVKRNP</sequence>
<dbReference type="PANTHER" id="PTHR13090:SF1">
    <property type="entry name" value="ARGININE-HYDROXYLASE NDUFAF5, MITOCHONDRIAL"/>
    <property type="match status" value="1"/>
</dbReference>
<dbReference type="InterPro" id="IPR029063">
    <property type="entry name" value="SAM-dependent_MTases_sf"/>
</dbReference>
<dbReference type="InterPro" id="IPR013216">
    <property type="entry name" value="Methyltransf_11"/>
</dbReference>
<dbReference type="Gene3D" id="3.40.50.150">
    <property type="entry name" value="Vaccinia Virus protein VP39"/>
    <property type="match status" value="1"/>
</dbReference>
<keyword evidence="7 8" id="KW-0093">Biotin biosynthesis</keyword>
<comment type="caution">
    <text evidence="10">The sequence shown here is derived from an EMBL/GenBank/DDBJ whole genome shotgun (WGS) entry which is preliminary data.</text>
</comment>
<dbReference type="GO" id="GO:0009102">
    <property type="term" value="P:biotin biosynthetic process"/>
    <property type="evidence" value="ECO:0007669"/>
    <property type="project" value="UniProtKB-UniRule"/>
</dbReference>
<dbReference type="EC" id="2.1.1.197" evidence="3 8"/>
<evidence type="ECO:0000313" key="10">
    <source>
        <dbReference type="EMBL" id="KTD50312.1"/>
    </source>
</evidence>
<dbReference type="SUPFAM" id="SSF53335">
    <property type="entry name" value="S-adenosyl-L-methionine-dependent methyltransferases"/>
    <property type="match status" value="1"/>
</dbReference>
<dbReference type="UniPathway" id="UPA00078"/>
<organism evidence="10 11">
    <name type="scientific">Legionella quinlivanii</name>
    <dbReference type="NCBI Taxonomy" id="45073"/>
    <lineage>
        <taxon>Bacteria</taxon>
        <taxon>Pseudomonadati</taxon>
        <taxon>Pseudomonadota</taxon>
        <taxon>Gammaproteobacteria</taxon>
        <taxon>Legionellales</taxon>
        <taxon>Legionellaceae</taxon>
        <taxon>Legionella</taxon>
    </lineage>
</organism>
<evidence type="ECO:0000256" key="1">
    <source>
        <dbReference type="ARBA" id="ARBA00000852"/>
    </source>
</evidence>
<dbReference type="STRING" id="45073.Lqui_1637"/>
<evidence type="ECO:0000256" key="3">
    <source>
        <dbReference type="ARBA" id="ARBA00012327"/>
    </source>
</evidence>